<proteinExistence type="predicted"/>
<reference evidence="1 2" key="1">
    <citation type="submission" date="2016-10" db="EMBL/GenBank/DDBJ databases">
        <title>Complete genome sequences of three Cupriavidus strains isolated from various Malaysian environments.</title>
        <authorList>
            <person name="Abdullah A.A.-A."/>
            <person name="Shafie N.A.H."/>
            <person name="Lau N.S."/>
        </authorList>
    </citation>
    <scope>NUCLEOTIDE SEQUENCE [LARGE SCALE GENOMIC DNA]</scope>
    <source>
        <strain evidence="1 2">USMAA1020</strain>
    </source>
</reference>
<accession>A0ABM6F4A5</accession>
<keyword evidence="2" id="KW-1185">Reference proteome</keyword>
<gene>
    <name evidence="1" type="ORF">BKK80_10900</name>
</gene>
<evidence type="ECO:0008006" key="3">
    <source>
        <dbReference type="Google" id="ProtNLM"/>
    </source>
</evidence>
<dbReference type="RefSeq" id="WP_071012706.1">
    <property type="nucleotide sequence ID" value="NZ_CP017754.1"/>
</dbReference>
<name>A0ABM6F4A5_9BURK</name>
<dbReference type="EMBL" id="CP017754">
    <property type="protein sequence ID" value="AOZ06285.1"/>
    <property type="molecule type" value="Genomic_DNA"/>
</dbReference>
<protein>
    <recommendedName>
        <fullName evidence="3">LysR substrate-binding domain-containing protein</fullName>
    </recommendedName>
</protein>
<evidence type="ECO:0000313" key="1">
    <source>
        <dbReference type="EMBL" id="AOZ06285.1"/>
    </source>
</evidence>
<organism evidence="1 2">
    <name type="scientific">Cupriavidus malaysiensis</name>
    <dbReference type="NCBI Taxonomy" id="367825"/>
    <lineage>
        <taxon>Bacteria</taxon>
        <taxon>Pseudomonadati</taxon>
        <taxon>Pseudomonadota</taxon>
        <taxon>Betaproteobacteria</taxon>
        <taxon>Burkholderiales</taxon>
        <taxon>Burkholderiaceae</taxon>
        <taxon>Cupriavidus</taxon>
    </lineage>
</organism>
<dbReference type="Proteomes" id="UP000177515">
    <property type="component" value="Chromosome 1"/>
</dbReference>
<sequence>MIHPMKPRACDPSRLSGLSEKLIVSEDEKSDGGAAECLNAITALIAVPDLVAAPVFVPNGRKREGLIAMDSMIQHEVCCAARLDGAGIAAVYRKGGIEPWIAELHPTASKPSRSSS</sequence>
<evidence type="ECO:0000313" key="2">
    <source>
        <dbReference type="Proteomes" id="UP000177515"/>
    </source>
</evidence>